<accession>A0A6J4VSZ8</accession>
<evidence type="ECO:0000256" key="2">
    <source>
        <dbReference type="PIRSR" id="PIRSR006615-1"/>
    </source>
</evidence>
<keyword evidence="2" id="KW-0862">Zinc</keyword>
<protein>
    <recommendedName>
        <fullName evidence="1">Metal-dependent carboxypeptidase</fullName>
        <ecNumber evidence="1">3.4.17.19</ecNumber>
    </recommendedName>
</protein>
<evidence type="ECO:0000256" key="3">
    <source>
        <dbReference type="PIRSR" id="PIRSR006615-2"/>
    </source>
</evidence>
<feature type="binding site" evidence="2">
    <location>
        <position position="267"/>
    </location>
    <ligand>
        <name>Zn(2+)</name>
        <dbReference type="ChEBI" id="CHEBI:29105"/>
        <note>catalytic</note>
    </ligand>
</feature>
<sequence length="501" mass="55714">MTKAPQDPLTDLKAHLAVISDLAQAQAVLSWDENVYLPEGAAPARGQQLATLSRVIHERATDPKIGGWLDALGEPSSADEAALARVARREYRLSTKLPGDFVEDFTRIRSAAQAAWVGARAASDFSQFAPHLEKIVALNLRQADYLGYDTHPYDALHDLYEMGSTTEKVRAVFADLRDATVPLVRDIAEGRDVSDAPLRQVFSEPEQEAFAVKMVEAFGYSFRHGRLDRTVHPFATSFSKYDVRITTRYDPNFLSPALFGTLHEAGHAMYEQGISSSFDRSPLGAAVSLGIHESQSRMWENLVGRSYGFWRWAYPQVQETFPAQLGNVPLDDFYAAINKVAPSFIRVEADEVTYNLHVMVRFELELALLEGSLKISELPEAWNAKYGEYLGITPPNDAEGCLQDIHWSLGMMGYFPTYTLGNIMSVQLFEAAASAVPTLGADIEGGRFDGLLGWLRENVHQHGSRFEPAELLRRATGSDLDAGPYVAYLNRKFRALYGIER</sequence>
<keyword evidence="1 2" id="KW-0479">Metal-binding</keyword>
<organism evidence="4">
    <name type="scientific">uncultured Truepera sp</name>
    <dbReference type="NCBI Taxonomy" id="543023"/>
    <lineage>
        <taxon>Bacteria</taxon>
        <taxon>Thermotogati</taxon>
        <taxon>Deinococcota</taxon>
        <taxon>Deinococci</taxon>
        <taxon>Trueperales</taxon>
        <taxon>Trueperaceae</taxon>
        <taxon>Truepera</taxon>
        <taxon>environmental samples</taxon>
    </lineage>
</organism>
<comment type="function">
    <text evidence="1">Broad specificity carboxypetidase that releases amino acids sequentially from the C-terminus, including neutral, aromatic, polar and basic residues.</text>
</comment>
<keyword evidence="1" id="KW-0645">Protease</keyword>
<feature type="binding site" evidence="2">
    <location>
        <position position="263"/>
    </location>
    <ligand>
        <name>Zn(2+)</name>
        <dbReference type="ChEBI" id="CHEBI:29105"/>
        <note>catalytic</note>
    </ligand>
</feature>
<dbReference type="GO" id="GO:0046872">
    <property type="term" value="F:metal ion binding"/>
    <property type="evidence" value="ECO:0007669"/>
    <property type="project" value="UniProtKB-KW"/>
</dbReference>
<comment type="catalytic activity">
    <reaction evidence="1">
        <text>Release of a C-terminal amino acid with broad specificity, except for -Pro.</text>
        <dbReference type="EC" id="3.4.17.19"/>
    </reaction>
</comment>
<dbReference type="PANTHER" id="PTHR34217">
    <property type="entry name" value="METAL-DEPENDENT CARBOXYPEPTIDASE"/>
    <property type="match status" value="1"/>
</dbReference>
<keyword evidence="1 4" id="KW-0378">Hydrolase</keyword>
<reference evidence="4" key="1">
    <citation type="submission" date="2020-02" db="EMBL/GenBank/DDBJ databases">
        <authorList>
            <person name="Meier V. D."/>
        </authorList>
    </citation>
    <scope>NUCLEOTIDE SEQUENCE</scope>
    <source>
        <strain evidence="4">AVDCRST_MAG86</strain>
    </source>
</reference>
<comment type="cofactor">
    <cofactor evidence="2">
        <name>Zn(2+)</name>
        <dbReference type="ChEBI" id="CHEBI:29105"/>
    </cofactor>
    <text evidence="2">Binds 1 zinc ion per subunit.</text>
</comment>
<gene>
    <name evidence="4" type="ORF">AVDCRST_MAG86-3535</name>
</gene>
<dbReference type="PIRSF" id="PIRSF006615">
    <property type="entry name" value="Zn_crbxpep_Taq"/>
    <property type="match status" value="1"/>
</dbReference>
<proteinExistence type="inferred from homology"/>
<feature type="binding site" evidence="2">
    <location>
        <position position="293"/>
    </location>
    <ligand>
        <name>Zn(2+)</name>
        <dbReference type="ChEBI" id="CHEBI:29105"/>
        <note>catalytic</note>
    </ligand>
</feature>
<keyword evidence="1" id="KW-0482">Metalloprotease</keyword>
<dbReference type="Pfam" id="PF02074">
    <property type="entry name" value="Peptidase_M32"/>
    <property type="match status" value="1"/>
</dbReference>
<dbReference type="SUPFAM" id="SSF55486">
    <property type="entry name" value="Metalloproteases ('zincins'), catalytic domain"/>
    <property type="match status" value="1"/>
</dbReference>
<dbReference type="PANTHER" id="PTHR34217:SF1">
    <property type="entry name" value="CARBOXYPEPTIDASE 1"/>
    <property type="match status" value="1"/>
</dbReference>
<name>A0A6J4VSZ8_9DEIN</name>
<feature type="active site" description="Proton donor/acceptor" evidence="3">
    <location>
        <position position="264"/>
    </location>
</feature>
<evidence type="ECO:0000313" key="4">
    <source>
        <dbReference type="EMBL" id="CAA9584130.1"/>
    </source>
</evidence>
<dbReference type="EMBL" id="CADCWP010000296">
    <property type="protein sequence ID" value="CAA9584130.1"/>
    <property type="molecule type" value="Genomic_DNA"/>
</dbReference>
<dbReference type="CDD" id="cd06460">
    <property type="entry name" value="M32_Taq"/>
    <property type="match status" value="1"/>
</dbReference>
<dbReference type="InterPro" id="IPR001333">
    <property type="entry name" value="Peptidase_M32_Taq"/>
</dbReference>
<dbReference type="PROSITE" id="PS52034">
    <property type="entry name" value="PEPTIDASE_M32"/>
    <property type="match status" value="1"/>
</dbReference>
<dbReference type="PRINTS" id="PR00998">
    <property type="entry name" value="CRBOXYPTASET"/>
</dbReference>
<keyword evidence="1 4" id="KW-0121">Carboxypeptidase</keyword>
<dbReference type="EC" id="3.4.17.19" evidence="1"/>
<dbReference type="GO" id="GO:0004181">
    <property type="term" value="F:metallocarboxypeptidase activity"/>
    <property type="evidence" value="ECO:0007669"/>
    <property type="project" value="UniProtKB-UniRule"/>
</dbReference>
<comment type="similarity">
    <text evidence="1">Belongs to the peptidase M32 family.</text>
</comment>
<dbReference type="AlphaFoldDB" id="A0A6J4VSZ8"/>
<dbReference type="Gene3D" id="1.10.1370.30">
    <property type="match status" value="1"/>
</dbReference>
<dbReference type="GO" id="GO:0006508">
    <property type="term" value="P:proteolysis"/>
    <property type="evidence" value="ECO:0007669"/>
    <property type="project" value="UniProtKB-UniRule"/>
</dbReference>
<evidence type="ECO:0000256" key="1">
    <source>
        <dbReference type="PIRNR" id="PIRNR006615"/>
    </source>
</evidence>